<evidence type="ECO:0000313" key="7">
    <source>
        <dbReference type="Proteomes" id="UP000051096"/>
    </source>
</evidence>
<dbReference type="Proteomes" id="UP000051096">
    <property type="component" value="Unassembled WGS sequence"/>
</dbReference>
<feature type="domain" description="Alpha-2-macroglobulin bait region" evidence="3">
    <location>
        <begin position="190"/>
        <end position="330"/>
    </location>
</feature>
<dbReference type="SUPFAM" id="SSF48239">
    <property type="entry name" value="Terpenoid cyclases/Protein prenyltransferases"/>
    <property type="match status" value="1"/>
</dbReference>
<evidence type="ECO:0008006" key="8">
    <source>
        <dbReference type="Google" id="ProtNLM"/>
    </source>
</evidence>
<organism evidence="6 7">
    <name type="scientific">candidate division WOR_3 bacterium SM23_60</name>
    <dbReference type="NCBI Taxonomy" id="1703780"/>
    <lineage>
        <taxon>Bacteria</taxon>
        <taxon>Bacteria division WOR-3</taxon>
    </lineage>
</organism>
<dbReference type="Pfam" id="PF07703">
    <property type="entry name" value="A2M_BRD"/>
    <property type="match status" value="1"/>
</dbReference>
<dbReference type="Gene3D" id="2.60.40.690">
    <property type="entry name" value="Alpha-macroglobulin, receptor-binding domain"/>
    <property type="match status" value="1"/>
</dbReference>
<dbReference type="Gene3D" id="2.60.40.10">
    <property type="entry name" value="Immunoglobulins"/>
    <property type="match status" value="1"/>
</dbReference>
<feature type="domain" description="Alpha-2-macroglobulin" evidence="4">
    <location>
        <begin position="548"/>
        <end position="638"/>
    </location>
</feature>
<dbReference type="Gene3D" id="1.50.10.20">
    <property type="match status" value="1"/>
</dbReference>
<dbReference type="SMART" id="SM01361">
    <property type="entry name" value="A2M_recep"/>
    <property type="match status" value="1"/>
</dbReference>
<dbReference type="InterPro" id="IPR011626">
    <property type="entry name" value="Alpha-macroglobulin_TED"/>
</dbReference>
<evidence type="ECO:0000256" key="1">
    <source>
        <dbReference type="ARBA" id="ARBA00022729"/>
    </source>
</evidence>
<feature type="domain" description="Alpha-macroglobulin receptor-binding" evidence="5">
    <location>
        <begin position="1143"/>
        <end position="1229"/>
    </location>
</feature>
<dbReference type="InterPro" id="IPR047565">
    <property type="entry name" value="Alpha-macroglob_thiol-ester_cl"/>
</dbReference>
<dbReference type="InterPro" id="IPR013783">
    <property type="entry name" value="Ig-like_fold"/>
</dbReference>
<evidence type="ECO:0000259" key="5">
    <source>
        <dbReference type="SMART" id="SM01361"/>
    </source>
</evidence>
<evidence type="ECO:0000313" key="6">
    <source>
        <dbReference type="EMBL" id="KPK71685.1"/>
    </source>
</evidence>
<evidence type="ECO:0000259" key="4">
    <source>
        <dbReference type="SMART" id="SM01360"/>
    </source>
</evidence>
<comment type="caution">
    <text evidence="6">The sequence shown here is derived from an EMBL/GenBank/DDBJ whole genome shotgun (WGS) entry which is preliminary data.</text>
</comment>
<reference evidence="6 7" key="1">
    <citation type="journal article" date="2015" name="Microbiome">
        <title>Genomic resolution of linkages in carbon, nitrogen, and sulfur cycling among widespread estuary sediment bacteria.</title>
        <authorList>
            <person name="Baker B.J."/>
            <person name="Lazar C.S."/>
            <person name="Teske A.P."/>
            <person name="Dick G.J."/>
        </authorList>
    </citation>
    <scope>NUCLEOTIDE SEQUENCE [LARGE SCALE GENOMIC DNA]</scope>
    <source>
        <strain evidence="6">SM23_60</strain>
    </source>
</reference>
<dbReference type="Pfam" id="PF07677">
    <property type="entry name" value="A2M_recep"/>
    <property type="match status" value="1"/>
</dbReference>
<dbReference type="Gene3D" id="2.20.130.20">
    <property type="match status" value="1"/>
</dbReference>
<dbReference type="AlphaFoldDB" id="A0A0S8GF68"/>
<evidence type="ECO:0000259" key="3">
    <source>
        <dbReference type="SMART" id="SM01359"/>
    </source>
</evidence>
<evidence type="ECO:0000256" key="2">
    <source>
        <dbReference type="ARBA" id="ARBA00022966"/>
    </source>
</evidence>
<dbReference type="Pfam" id="PF07678">
    <property type="entry name" value="TED_complement"/>
    <property type="match status" value="1"/>
</dbReference>
<dbReference type="InterPro" id="IPR045584">
    <property type="entry name" value="Pilin-like"/>
</dbReference>
<dbReference type="InterPro" id="IPR009048">
    <property type="entry name" value="A-macroglobulin_rcpt-bd"/>
</dbReference>
<keyword evidence="1" id="KW-0732">Signal</keyword>
<dbReference type="Pfam" id="PF08334">
    <property type="entry name" value="T2SSG"/>
    <property type="match status" value="1"/>
</dbReference>
<keyword evidence="2" id="KW-0882">Thioester bond</keyword>
<dbReference type="InterPro" id="IPR001599">
    <property type="entry name" value="Macroglobln_a2"/>
</dbReference>
<dbReference type="GO" id="GO:0005615">
    <property type="term" value="C:extracellular space"/>
    <property type="evidence" value="ECO:0007669"/>
    <property type="project" value="InterPro"/>
</dbReference>
<dbReference type="SUPFAM" id="SSF54523">
    <property type="entry name" value="Pili subunits"/>
    <property type="match status" value="1"/>
</dbReference>
<dbReference type="CDD" id="cd02891">
    <property type="entry name" value="A2M_like"/>
    <property type="match status" value="1"/>
</dbReference>
<dbReference type="InterPro" id="IPR036595">
    <property type="entry name" value="A-macroglobulin_rcpt-bd_sf"/>
</dbReference>
<dbReference type="InterPro" id="IPR011625">
    <property type="entry name" value="A2M_N_BRD"/>
</dbReference>
<accession>A0A0S8GF68</accession>
<name>A0A0S8GF68_UNCW3</name>
<dbReference type="SUPFAM" id="SSF49410">
    <property type="entry name" value="Alpha-macroglobulin receptor domain"/>
    <property type="match status" value="1"/>
</dbReference>
<dbReference type="GO" id="GO:0004866">
    <property type="term" value="F:endopeptidase inhibitor activity"/>
    <property type="evidence" value="ECO:0007669"/>
    <property type="project" value="InterPro"/>
</dbReference>
<dbReference type="PANTHER" id="PTHR11412:SF136">
    <property type="entry name" value="CD109 ANTIGEN"/>
    <property type="match status" value="1"/>
</dbReference>
<dbReference type="SMART" id="SM01359">
    <property type="entry name" value="A2M_N_2"/>
    <property type="match status" value="1"/>
</dbReference>
<sequence>IEGDIDVQYFFGKPVTNGRVSITTYRYDIGFQKEAVITGETDDQGLCHFSYELPDYFVGEPLEKGDAFVRLDIEVTDKANHSERISEKRKVVQDVLTLSVVPEGGVLRPLLENRVYVLVNYPDGAPCVAHVHMTVDNKKVSGVTDEYGIAEFLVTPMNEKTTFIVTAQDDKGESARIEKAFATVVDRDQIIMRMPRGIYQVGQSIDLEFLTTKKTGRVYVDVIKDNQTVLTKSVDIRNGKGTYRLNLTPDITGSIWLHAYIVTPGSDIVRDTRFCYVHPANDLTITVKPDEDEYLPGADGNILFTVIDENNKPVVAALCVAIVDEAVFAVSELQPGLEKVYFMLEKQILEPRYEIHGFEPEKIVLLPHIHERAENVMFSTLEPSEPFPVHYTTPQEAYHKVAAAFYARLHTAHDAVYSAVNRYYREHDAYPPATNGLPLLIEEGYLDQAAVVDPWLHTYRLETTGEYLDWFTVLSAGPDGEFYTADDITEWGGRGQVVDGMFLMAEEVMPMAGAMRPGVQRMKKMASRDAETAGRPDEPRLREFFPETFIFEPALITNAQGQARLSVTMPDAITTWRVTSFASSQRGQLGSVLSSLKVFQEFFVDIDLPVALTQGDEISIPIALYNYLPRKQDIRVVLEPNDWFDILEDGEITRTLNKDDVSVVYFPIKVRAIGYHSMLVRAYGEAKSDAIKRNITVLPDGKRFEDILADRLEGTVTQKIDFPINTIPDARSLILKIFPGVYSQIVEGLDGLLGVPFGCFEQTTSVTYPNILILDYLRQTDQIRPETEMTAEEYISLGYQRLLAFEVPGGGFSWFGDAPANKMLSAYGLMEFNDMARVYEIDERIIDRTVQWLKKQQNEDGSWSPDEQYLHAESWTKIQKSEILPTAYVCWALGDIGDRSAAVQNALTFLEKNLTAATDPYVLALIANAFVAVEPHSTKTMEVLKQLVNLAQKEDDVLYWESGIPSITFTRGLGADVEATGLACYALIKSGKYPDVVSKGLTYLIRSKDPRGTWYTTQGTVIALRSLVAALGGMTEDVDAVVTVMMNGTKIHKLQVDASNADVMHQVDLTDHLSSTNTIDVTVTGNGSFMYELVRAYYIPWKELPRPVQPPFTIDVAYDRTKLSVNDIVDVAVSIRLMRPGTAQMVMVDLGIPPGFEVQTPTLDELLGKKIQKYSVTPRQLIIYLDEVSSKQPVKLSYSLKAKYPIRAQVRSSRVYEYYNTGDEGVEQPTEIEVSL</sequence>
<feature type="non-terminal residue" evidence="6">
    <location>
        <position position="1"/>
    </location>
</feature>
<dbReference type="Pfam" id="PF00207">
    <property type="entry name" value="A2M"/>
    <property type="match status" value="1"/>
</dbReference>
<dbReference type="InterPro" id="IPR008930">
    <property type="entry name" value="Terpenoid_cyclase/PrenylTrfase"/>
</dbReference>
<dbReference type="InterPro" id="IPR013545">
    <property type="entry name" value="T2SS_protein-GspG_C"/>
</dbReference>
<dbReference type="SMART" id="SM01419">
    <property type="entry name" value="Thiol-ester_cl"/>
    <property type="match status" value="1"/>
</dbReference>
<dbReference type="PANTHER" id="PTHR11412">
    <property type="entry name" value="MACROGLOBULIN / COMPLEMENT"/>
    <property type="match status" value="1"/>
</dbReference>
<dbReference type="SMART" id="SM01360">
    <property type="entry name" value="A2M"/>
    <property type="match status" value="1"/>
</dbReference>
<gene>
    <name evidence="6" type="ORF">AMJ87_06940</name>
</gene>
<dbReference type="Gene3D" id="3.30.700.10">
    <property type="entry name" value="Glycoprotein, Type 4 Pilin"/>
    <property type="match status" value="1"/>
</dbReference>
<proteinExistence type="predicted"/>
<dbReference type="EMBL" id="LJUO01000058">
    <property type="protein sequence ID" value="KPK71685.1"/>
    <property type="molecule type" value="Genomic_DNA"/>
</dbReference>
<protein>
    <recommendedName>
        <fullName evidence="8">Alpha-2-macroglobulin domain-containing protein</fullName>
    </recommendedName>
</protein>
<dbReference type="InterPro" id="IPR050473">
    <property type="entry name" value="A2M/Complement_sys"/>
</dbReference>